<proteinExistence type="predicted"/>
<reference evidence="1" key="1">
    <citation type="submission" date="2017-05" db="UniProtKB">
        <authorList>
            <consortium name="EnsemblMetazoa"/>
        </authorList>
    </citation>
    <scope>IDENTIFICATION</scope>
</reference>
<dbReference type="EnsemblMetazoa" id="Aqu2.1.09704_001">
    <property type="protein sequence ID" value="Aqu2.1.09704_001"/>
    <property type="gene ID" value="Aqu2.1.09704"/>
</dbReference>
<dbReference type="STRING" id="400682.A0A1X7T5C1"/>
<dbReference type="AlphaFoldDB" id="A0A1X7T5C1"/>
<protein>
    <submittedName>
        <fullName evidence="1">Uncharacterized protein</fullName>
    </submittedName>
</protein>
<dbReference type="InParanoid" id="A0A1X7T5C1"/>
<sequence length="117" mass="12917">MAPLQVHFQVDTVDLNKLKDDEKDLAHQRLATIAQSHTVSRDIILFACSSLVLSCIMADFDDNPFADPGNINPFADPSVKQQTSDVPAVDDYNPFAEEVSKDPTISGTGGMTYMYMY</sequence>
<evidence type="ECO:0000313" key="1">
    <source>
        <dbReference type="EnsemblMetazoa" id="Aqu2.1.09704_001"/>
    </source>
</evidence>
<organism evidence="1">
    <name type="scientific">Amphimedon queenslandica</name>
    <name type="common">Sponge</name>
    <dbReference type="NCBI Taxonomy" id="400682"/>
    <lineage>
        <taxon>Eukaryota</taxon>
        <taxon>Metazoa</taxon>
        <taxon>Porifera</taxon>
        <taxon>Demospongiae</taxon>
        <taxon>Heteroscleromorpha</taxon>
        <taxon>Haplosclerida</taxon>
        <taxon>Niphatidae</taxon>
        <taxon>Amphimedon</taxon>
    </lineage>
</organism>
<accession>A0A1X7T5C1</accession>
<name>A0A1X7T5C1_AMPQE</name>